<keyword evidence="18" id="KW-1185">Reference proteome</keyword>
<dbReference type="GO" id="GO:0006643">
    <property type="term" value="P:membrane lipid metabolic process"/>
    <property type="evidence" value="ECO:0007669"/>
    <property type="project" value="TreeGrafter"/>
</dbReference>
<dbReference type="Pfam" id="PF24858">
    <property type="entry name" value="AGMP_C"/>
    <property type="match status" value="1"/>
</dbReference>
<dbReference type="GO" id="GO:0050479">
    <property type="term" value="F:glyceryl-ether monooxygenase activity"/>
    <property type="evidence" value="ECO:0007669"/>
    <property type="project" value="UniProtKB-EC"/>
</dbReference>
<reference evidence="17" key="1">
    <citation type="submission" date="2020-07" db="EMBL/GenBank/DDBJ databases">
        <title>Multicomponent nature underlies the extraordinary mechanical properties of spider dragline silk.</title>
        <authorList>
            <person name="Kono N."/>
            <person name="Nakamura H."/>
            <person name="Mori M."/>
            <person name="Yoshida Y."/>
            <person name="Ohtoshi R."/>
            <person name="Malay A.D."/>
            <person name="Moran D.A.P."/>
            <person name="Tomita M."/>
            <person name="Numata K."/>
            <person name="Arakawa K."/>
        </authorList>
    </citation>
    <scope>NUCLEOTIDE SEQUENCE</scope>
</reference>
<evidence type="ECO:0000313" key="18">
    <source>
        <dbReference type="Proteomes" id="UP000887116"/>
    </source>
</evidence>
<evidence type="ECO:0000259" key="16">
    <source>
        <dbReference type="Pfam" id="PF24858"/>
    </source>
</evidence>
<dbReference type="AlphaFoldDB" id="A0A8X6M1M8"/>
<comment type="similarity">
    <text evidence="10">Belongs to the sterol desaturase family. TMEM195 subfamily.</text>
</comment>
<dbReference type="Proteomes" id="UP000887116">
    <property type="component" value="Unassembled WGS sequence"/>
</dbReference>
<dbReference type="GO" id="GO:0008610">
    <property type="term" value="P:lipid biosynthetic process"/>
    <property type="evidence" value="ECO:0007669"/>
    <property type="project" value="InterPro"/>
</dbReference>
<proteinExistence type="inferred from homology"/>
<dbReference type="InterPro" id="IPR056853">
    <property type="entry name" value="AGMP_C"/>
</dbReference>
<feature type="transmembrane region" description="Helical" evidence="14">
    <location>
        <begin position="360"/>
        <end position="380"/>
    </location>
</feature>
<evidence type="ECO:0000256" key="6">
    <source>
        <dbReference type="ARBA" id="ARBA00023002"/>
    </source>
</evidence>
<dbReference type="InterPro" id="IPR006694">
    <property type="entry name" value="Fatty_acid_hydroxylase"/>
</dbReference>
<keyword evidence="8" id="KW-0443">Lipid metabolism</keyword>
<keyword evidence="5 14" id="KW-1133">Transmembrane helix</keyword>
<evidence type="ECO:0000256" key="4">
    <source>
        <dbReference type="ARBA" id="ARBA00022824"/>
    </source>
</evidence>
<dbReference type="PANTHER" id="PTHR21624:SF1">
    <property type="entry name" value="ALKYLGLYCEROL MONOOXYGENASE"/>
    <property type="match status" value="1"/>
</dbReference>
<evidence type="ECO:0000256" key="8">
    <source>
        <dbReference type="ARBA" id="ARBA00023098"/>
    </source>
</evidence>
<evidence type="ECO:0000256" key="7">
    <source>
        <dbReference type="ARBA" id="ARBA00023004"/>
    </source>
</evidence>
<sequence length="451" mass="53979">METLKEGVKRFGYLFYVMDPRAHNYEKIDQVKDYYKEVAPLLFATVLLEQVVRYYQKKPIWRFSDTMSNAFHGFLMDLSKIPFKGSEVFVYAYFYNNYRLIDLPWDNPWTWIACWFITDFCYYWMHRMIHQVNILWAIHETHHTPEDMMFTSPMRNHIFLLPIHWLTYMPMALAIPPTTYLVHYQISIIYQYWLHTEIIGKLPAPIEYMLCTPSHHRAHHGRNRRYIDKNFGGFLIIWDRIFGTFEAEDPEEKPLYGITTQMKSYNPLVVETQPFIKLYNRIWEYDNLKDRLSVIFKGPGWSPGKPWTGNIEDIPHPAPDVPKYDPQMPWWCKYYAIVHFFFIVNGYFMLALNISVLSKVTIWTAASFICYSSISMGFMLDNSQYGPHLEVLRCLIYFLVDRILISEVRRFGVASVIVMHINRTLGVLSLAYWLSLYLFYNLRRIYKEKNL</sequence>
<dbReference type="PANTHER" id="PTHR21624">
    <property type="entry name" value="STEROL DESATURASE-RELATED PROTEIN"/>
    <property type="match status" value="1"/>
</dbReference>
<dbReference type="GO" id="GO:0005789">
    <property type="term" value="C:endoplasmic reticulum membrane"/>
    <property type="evidence" value="ECO:0007669"/>
    <property type="project" value="UniProtKB-SubCell"/>
</dbReference>
<organism evidence="17 18">
    <name type="scientific">Trichonephila clavata</name>
    <name type="common">Joro spider</name>
    <name type="synonym">Nephila clavata</name>
    <dbReference type="NCBI Taxonomy" id="2740835"/>
    <lineage>
        <taxon>Eukaryota</taxon>
        <taxon>Metazoa</taxon>
        <taxon>Ecdysozoa</taxon>
        <taxon>Arthropoda</taxon>
        <taxon>Chelicerata</taxon>
        <taxon>Arachnida</taxon>
        <taxon>Araneae</taxon>
        <taxon>Araneomorphae</taxon>
        <taxon>Entelegynae</taxon>
        <taxon>Araneoidea</taxon>
        <taxon>Nephilidae</taxon>
        <taxon>Trichonephila</taxon>
    </lineage>
</organism>
<evidence type="ECO:0000256" key="2">
    <source>
        <dbReference type="ARBA" id="ARBA00004477"/>
    </source>
</evidence>
<keyword evidence="9 14" id="KW-0472">Membrane</keyword>
<comment type="catalytic activity">
    <reaction evidence="13">
        <text>1-O-(1,2-saturated-alkyl)-sn-glycerol + (6R)-L-erythro-5,6,7,8-tetrahydrobiopterin + O2 = a 1-(1-hydroxyalkyl)-sn-glycerol + (6R)-L-erythro-6,7-dihydrobiopterin + H2O</text>
        <dbReference type="Rhea" id="RHEA:36255"/>
        <dbReference type="ChEBI" id="CHEBI:15377"/>
        <dbReference type="ChEBI" id="CHEBI:15379"/>
        <dbReference type="ChEBI" id="CHEBI:43120"/>
        <dbReference type="ChEBI" id="CHEBI:59560"/>
        <dbReference type="ChEBI" id="CHEBI:73418"/>
        <dbReference type="ChEBI" id="CHEBI:83957"/>
        <dbReference type="EC" id="1.14.16.5"/>
    </reaction>
</comment>
<keyword evidence="17" id="KW-0503">Monooxygenase</keyword>
<feature type="transmembrane region" description="Helical" evidence="14">
    <location>
        <begin position="334"/>
        <end position="354"/>
    </location>
</feature>
<evidence type="ECO:0000256" key="3">
    <source>
        <dbReference type="ARBA" id="ARBA00022692"/>
    </source>
</evidence>
<dbReference type="OrthoDB" id="6354873at2759"/>
<evidence type="ECO:0000313" key="17">
    <source>
        <dbReference type="EMBL" id="GFR28692.1"/>
    </source>
</evidence>
<evidence type="ECO:0000256" key="11">
    <source>
        <dbReference type="ARBA" id="ARBA00039026"/>
    </source>
</evidence>
<feature type="domain" description="Alkylglycerol monooxygenase C-terminal" evidence="16">
    <location>
        <begin position="333"/>
        <end position="402"/>
    </location>
</feature>
<feature type="transmembrane region" description="Helical" evidence="14">
    <location>
        <begin position="417"/>
        <end position="440"/>
    </location>
</feature>
<evidence type="ECO:0000256" key="10">
    <source>
        <dbReference type="ARBA" id="ARBA00038190"/>
    </source>
</evidence>
<comment type="subcellular location">
    <subcellularLocation>
        <location evidence="2">Endoplasmic reticulum membrane</location>
        <topology evidence="2">Multi-pass membrane protein</topology>
    </subcellularLocation>
</comment>
<dbReference type="GO" id="GO:0005506">
    <property type="term" value="F:iron ion binding"/>
    <property type="evidence" value="ECO:0007669"/>
    <property type="project" value="InterPro"/>
</dbReference>
<comment type="caution">
    <text evidence="17">The sequence shown here is derived from an EMBL/GenBank/DDBJ whole genome shotgun (WGS) entry which is preliminary data.</text>
</comment>
<keyword evidence="6" id="KW-0560">Oxidoreductase</keyword>
<evidence type="ECO:0000256" key="9">
    <source>
        <dbReference type="ARBA" id="ARBA00023136"/>
    </source>
</evidence>
<gene>
    <name evidence="17" type="primary">AGMO</name>
    <name evidence="17" type="ORF">TNCT_177301</name>
</gene>
<feature type="domain" description="Fatty acid hydroxylase" evidence="15">
    <location>
        <begin position="111"/>
        <end position="244"/>
    </location>
</feature>
<evidence type="ECO:0000256" key="14">
    <source>
        <dbReference type="SAM" id="Phobius"/>
    </source>
</evidence>
<evidence type="ECO:0000256" key="5">
    <source>
        <dbReference type="ARBA" id="ARBA00022989"/>
    </source>
</evidence>
<keyword evidence="3 14" id="KW-0812">Transmembrane</keyword>
<dbReference type="Pfam" id="PF04116">
    <property type="entry name" value="FA_hydroxylase"/>
    <property type="match status" value="1"/>
</dbReference>
<evidence type="ECO:0000256" key="1">
    <source>
        <dbReference type="ARBA" id="ARBA00001962"/>
    </source>
</evidence>
<accession>A0A8X6M1M8</accession>
<keyword evidence="7" id="KW-0408">Iron</keyword>
<name>A0A8X6M1M8_TRICU</name>
<keyword evidence="4" id="KW-0256">Endoplasmic reticulum</keyword>
<dbReference type="EC" id="1.14.16.5" evidence="11"/>
<comment type="cofactor">
    <cofactor evidence="1">
        <name>Fe cation</name>
        <dbReference type="ChEBI" id="CHEBI:24875"/>
    </cofactor>
</comment>
<dbReference type="EMBL" id="BMAO01028989">
    <property type="protein sequence ID" value="GFR28692.1"/>
    <property type="molecule type" value="Genomic_DNA"/>
</dbReference>
<evidence type="ECO:0000256" key="13">
    <source>
        <dbReference type="ARBA" id="ARBA00047556"/>
    </source>
</evidence>
<evidence type="ECO:0000259" key="15">
    <source>
        <dbReference type="Pfam" id="PF04116"/>
    </source>
</evidence>
<protein>
    <recommendedName>
        <fullName evidence="12">Alkylglycerol monooxygenase</fullName>
        <ecNumber evidence="11">1.14.16.5</ecNumber>
    </recommendedName>
</protein>
<evidence type="ECO:0000256" key="12">
    <source>
        <dbReference type="ARBA" id="ARBA00040992"/>
    </source>
</evidence>
<dbReference type="InterPro" id="IPR051689">
    <property type="entry name" value="Sterol_desaturase/TMEM195"/>
</dbReference>